<feature type="region of interest" description="Disordered" evidence="15">
    <location>
        <begin position="168"/>
        <end position="267"/>
    </location>
</feature>
<dbReference type="GO" id="GO:0000981">
    <property type="term" value="F:DNA-binding transcription factor activity, RNA polymerase II-specific"/>
    <property type="evidence" value="ECO:0007669"/>
    <property type="project" value="TreeGrafter"/>
</dbReference>
<dbReference type="PANTHER" id="PTHR23235:SF154">
    <property type="entry name" value="KRUEPPEL-LIKE FACTOR 2"/>
    <property type="match status" value="1"/>
</dbReference>
<keyword evidence="8" id="KW-0832">Ubl conjugation</keyword>
<dbReference type="CDD" id="cd21583">
    <property type="entry name" value="KLF2_N"/>
    <property type="match status" value="1"/>
</dbReference>
<reference evidence="17" key="1">
    <citation type="submission" date="2021-01" db="EMBL/GenBank/DDBJ databases">
        <title>A chromosome-scale assembly of European eel, Anguilla anguilla.</title>
        <authorList>
            <person name="Henkel C."/>
            <person name="Jong-Raadsen S.A."/>
            <person name="Dufour S."/>
            <person name="Weltzien F.-A."/>
            <person name="Palstra A.P."/>
            <person name="Pelster B."/>
            <person name="Spaink H.P."/>
            <person name="Van Den Thillart G.E."/>
            <person name="Jansen H."/>
            <person name="Zahm M."/>
            <person name="Klopp C."/>
            <person name="Cedric C."/>
            <person name="Louis A."/>
            <person name="Berthelot C."/>
            <person name="Parey E."/>
            <person name="Roest Crollius H."/>
            <person name="Montfort J."/>
            <person name="Robinson-Rechavi M."/>
            <person name="Bucao C."/>
            <person name="Bouchez O."/>
            <person name="Gislard M."/>
            <person name="Lluch J."/>
            <person name="Milhes M."/>
            <person name="Lampietro C."/>
            <person name="Lopez Roques C."/>
            <person name="Donnadieu C."/>
            <person name="Braasch I."/>
            <person name="Desvignes T."/>
            <person name="Postlethwait J."/>
            <person name="Bobe J."/>
            <person name="Guiguen Y."/>
            <person name="Dirks R."/>
        </authorList>
    </citation>
    <scope>NUCLEOTIDE SEQUENCE</scope>
    <source>
        <strain evidence="17">Tag_6206</strain>
        <tissue evidence="17">Liver</tissue>
    </source>
</reference>
<evidence type="ECO:0000256" key="2">
    <source>
        <dbReference type="ARBA" id="ARBA00006991"/>
    </source>
</evidence>
<evidence type="ECO:0000256" key="1">
    <source>
        <dbReference type="ARBA" id="ARBA00004123"/>
    </source>
</evidence>
<evidence type="ECO:0000313" key="18">
    <source>
        <dbReference type="Proteomes" id="UP001044222"/>
    </source>
</evidence>
<gene>
    <name evidence="17" type="ORF">ANANG_G00132560</name>
</gene>
<sequence>MALSETILPSISTFTFASQKEKFWENRWKSSTDKLAHSGYSMAGAAQNTEGCLRRKDDEDLSKYLDLEFILANTSGSECVSALGSGGECSVASADLYQSGSSPLAYTVPEQGSPPPPYGSSLMADLLASEVDSGGYCVSSGRLLLGPAPLHRQGFVDSVKVERSVDGLGAVSRPPSPRRTWGARSAQGRCSAPWRSHTPTALPPRSPPHRPPLLYHSAQPRGGYGGRRGGLPVPQRAVLTPPSSPMDLMDSKPKRGRRSWPRKRTASHTCTFPGCAKTYTKSSHLKAHHRTHTGEKPYHCSWEGCGWKFARSDELTRHFRKHTGHRPFQCHLCERAFSRSDHLALHMKRHM</sequence>
<keyword evidence="6 14" id="KW-0863">Zinc-finger</keyword>
<feature type="domain" description="C2H2-type" evidence="16">
    <location>
        <begin position="298"/>
        <end position="327"/>
    </location>
</feature>
<evidence type="ECO:0000256" key="4">
    <source>
        <dbReference type="ARBA" id="ARBA00022723"/>
    </source>
</evidence>
<evidence type="ECO:0000313" key="17">
    <source>
        <dbReference type="EMBL" id="KAG5848034.1"/>
    </source>
</evidence>
<dbReference type="EMBL" id="JAFIRN010000006">
    <property type="protein sequence ID" value="KAG5848034.1"/>
    <property type="molecule type" value="Genomic_DNA"/>
</dbReference>
<dbReference type="SMART" id="SM00355">
    <property type="entry name" value="ZnF_C2H2"/>
    <property type="match status" value="3"/>
</dbReference>
<evidence type="ECO:0000259" key="16">
    <source>
        <dbReference type="PROSITE" id="PS50157"/>
    </source>
</evidence>
<keyword evidence="9" id="KW-0805">Transcription regulation</keyword>
<dbReference type="PROSITE" id="PS50157">
    <property type="entry name" value="ZINC_FINGER_C2H2_2"/>
    <property type="match status" value="3"/>
</dbReference>
<keyword evidence="5" id="KW-0677">Repeat</keyword>
<proteinExistence type="inferred from homology"/>
<dbReference type="SUPFAM" id="SSF57667">
    <property type="entry name" value="beta-beta-alpha zinc fingers"/>
    <property type="match status" value="2"/>
</dbReference>
<accession>A0A9D3MG36</accession>
<keyword evidence="11" id="KW-0010">Activator</keyword>
<dbReference type="InterPro" id="IPR036236">
    <property type="entry name" value="Znf_C2H2_sf"/>
</dbReference>
<dbReference type="PROSITE" id="PS00028">
    <property type="entry name" value="ZINC_FINGER_C2H2_1"/>
    <property type="match status" value="3"/>
</dbReference>
<feature type="domain" description="C2H2-type" evidence="16">
    <location>
        <begin position="328"/>
        <end position="351"/>
    </location>
</feature>
<dbReference type="FunFam" id="3.30.160.60:FF:000018">
    <property type="entry name" value="Krueppel-like factor 15"/>
    <property type="match status" value="1"/>
</dbReference>
<feature type="domain" description="C2H2-type" evidence="16">
    <location>
        <begin position="268"/>
        <end position="297"/>
    </location>
</feature>
<protein>
    <recommendedName>
        <fullName evidence="16">C2H2-type domain-containing protein</fullName>
    </recommendedName>
</protein>
<comment type="similarity">
    <text evidence="2">Belongs to the krueppel C2H2-type zinc-finger protein family.</text>
</comment>
<dbReference type="GO" id="GO:0008270">
    <property type="term" value="F:zinc ion binding"/>
    <property type="evidence" value="ECO:0007669"/>
    <property type="project" value="UniProtKB-KW"/>
</dbReference>
<dbReference type="Proteomes" id="UP001044222">
    <property type="component" value="Chromosome 6"/>
</dbReference>
<evidence type="ECO:0000256" key="7">
    <source>
        <dbReference type="ARBA" id="ARBA00022833"/>
    </source>
</evidence>
<keyword evidence="4" id="KW-0479">Metal-binding</keyword>
<evidence type="ECO:0000256" key="5">
    <source>
        <dbReference type="ARBA" id="ARBA00022737"/>
    </source>
</evidence>
<evidence type="ECO:0000256" key="6">
    <source>
        <dbReference type="ARBA" id="ARBA00022771"/>
    </source>
</evidence>
<comment type="subcellular location">
    <subcellularLocation>
        <location evidence="1">Nucleus</location>
    </subcellularLocation>
</comment>
<feature type="compositionally biased region" description="Basic residues" evidence="15">
    <location>
        <begin position="254"/>
        <end position="266"/>
    </location>
</feature>
<name>A0A9D3MG36_ANGAN</name>
<keyword evidence="3" id="KW-0597">Phosphoprotein</keyword>
<keyword evidence="12" id="KW-0804">Transcription</keyword>
<dbReference type="InterPro" id="IPR013087">
    <property type="entry name" value="Znf_C2H2_type"/>
</dbReference>
<dbReference type="AlphaFoldDB" id="A0A9D3MG36"/>
<evidence type="ECO:0000256" key="9">
    <source>
        <dbReference type="ARBA" id="ARBA00023015"/>
    </source>
</evidence>
<evidence type="ECO:0000256" key="14">
    <source>
        <dbReference type="PROSITE-ProRule" id="PRU00042"/>
    </source>
</evidence>
<keyword evidence="7" id="KW-0862">Zinc</keyword>
<evidence type="ECO:0000256" key="15">
    <source>
        <dbReference type="SAM" id="MobiDB-lite"/>
    </source>
</evidence>
<dbReference type="GO" id="GO:0045893">
    <property type="term" value="P:positive regulation of DNA-templated transcription"/>
    <property type="evidence" value="ECO:0007669"/>
    <property type="project" value="UniProtKB-ARBA"/>
</dbReference>
<keyword evidence="18" id="KW-1185">Reference proteome</keyword>
<evidence type="ECO:0000256" key="3">
    <source>
        <dbReference type="ARBA" id="ARBA00022553"/>
    </source>
</evidence>
<dbReference type="PANTHER" id="PTHR23235">
    <property type="entry name" value="KRUEPPEL-LIKE TRANSCRIPTION FACTOR"/>
    <property type="match status" value="1"/>
</dbReference>
<feature type="compositionally biased region" description="Pro residues" evidence="15">
    <location>
        <begin position="201"/>
        <end position="211"/>
    </location>
</feature>
<evidence type="ECO:0000256" key="12">
    <source>
        <dbReference type="ARBA" id="ARBA00023163"/>
    </source>
</evidence>
<evidence type="ECO:0000256" key="13">
    <source>
        <dbReference type="ARBA" id="ARBA00023242"/>
    </source>
</evidence>
<evidence type="ECO:0000256" key="11">
    <source>
        <dbReference type="ARBA" id="ARBA00023159"/>
    </source>
</evidence>
<dbReference type="GO" id="GO:0005634">
    <property type="term" value="C:nucleus"/>
    <property type="evidence" value="ECO:0007669"/>
    <property type="project" value="UniProtKB-SubCell"/>
</dbReference>
<keyword evidence="13" id="KW-0539">Nucleus</keyword>
<dbReference type="FunFam" id="3.30.160.60:FF:000446">
    <property type="entry name" value="Zinc finger protein"/>
    <property type="match status" value="1"/>
</dbReference>
<evidence type="ECO:0000256" key="8">
    <source>
        <dbReference type="ARBA" id="ARBA00022843"/>
    </source>
</evidence>
<dbReference type="Pfam" id="PF00096">
    <property type="entry name" value="zf-C2H2"/>
    <property type="match status" value="2"/>
</dbReference>
<organism evidence="17 18">
    <name type="scientific">Anguilla anguilla</name>
    <name type="common">European freshwater eel</name>
    <name type="synonym">Muraena anguilla</name>
    <dbReference type="NCBI Taxonomy" id="7936"/>
    <lineage>
        <taxon>Eukaryota</taxon>
        <taxon>Metazoa</taxon>
        <taxon>Chordata</taxon>
        <taxon>Craniata</taxon>
        <taxon>Vertebrata</taxon>
        <taxon>Euteleostomi</taxon>
        <taxon>Actinopterygii</taxon>
        <taxon>Neopterygii</taxon>
        <taxon>Teleostei</taxon>
        <taxon>Anguilliformes</taxon>
        <taxon>Anguillidae</taxon>
        <taxon>Anguilla</taxon>
    </lineage>
</organism>
<dbReference type="GO" id="GO:0000978">
    <property type="term" value="F:RNA polymerase II cis-regulatory region sequence-specific DNA binding"/>
    <property type="evidence" value="ECO:0007669"/>
    <property type="project" value="TreeGrafter"/>
</dbReference>
<evidence type="ECO:0000256" key="10">
    <source>
        <dbReference type="ARBA" id="ARBA00023125"/>
    </source>
</evidence>
<dbReference type="FunFam" id="3.30.160.60:FF:000237">
    <property type="entry name" value="Krueppel-like factor 2"/>
    <property type="match status" value="1"/>
</dbReference>
<comment type="caution">
    <text evidence="17">The sequence shown here is derived from an EMBL/GenBank/DDBJ whole genome shotgun (WGS) entry which is preliminary data.</text>
</comment>
<keyword evidence="10" id="KW-0238">DNA-binding</keyword>
<dbReference type="Gene3D" id="3.30.160.60">
    <property type="entry name" value="Classic Zinc Finger"/>
    <property type="match status" value="3"/>
</dbReference>